<evidence type="ECO:0000256" key="1">
    <source>
        <dbReference type="ARBA" id="ARBA00022723"/>
    </source>
</evidence>
<proteinExistence type="predicted"/>
<dbReference type="Gene3D" id="3.30.40.10">
    <property type="entry name" value="Zinc/RING finger domain, C3HC4 (zinc finger)"/>
    <property type="match status" value="1"/>
</dbReference>
<reference evidence="5 6" key="1">
    <citation type="submission" date="2019-07" db="EMBL/GenBank/DDBJ databases">
        <title>Annotation for the trematode Paragonimus westermani.</title>
        <authorList>
            <person name="Choi Y.-J."/>
        </authorList>
    </citation>
    <scope>NUCLEOTIDE SEQUENCE [LARGE SCALE GENOMIC DNA]</scope>
    <source>
        <strain evidence="5">180907_Pwestermani</strain>
    </source>
</reference>
<dbReference type="OrthoDB" id="10043687at2759"/>
<evidence type="ECO:0000313" key="6">
    <source>
        <dbReference type="Proteomes" id="UP000699462"/>
    </source>
</evidence>
<dbReference type="InterPro" id="IPR013083">
    <property type="entry name" value="Znf_RING/FYVE/PHD"/>
</dbReference>
<gene>
    <name evidence="5" type="ORF">P879_10330</name>
</gene>
<dbReference type="InterPro" id="IPR001965">
    <property type="entry name" value="Znf_PHD"/>
</dbReference>
<keyword evidence="3" id="KW-0862">Zinc</keyword>
<evidence type="ECO:0000259" key="4">
    <source>
        <dbReference type="SMART" id="SM00249"/>
    </source>
</evidence>
<organism evidence="5 6">
    <name type="scientific">Paragonimus westermani</name>
    <dbReference type="NCBI Taxonomy" id="34504"/>
    <lineage>
        <taxon>Eukaryota</taxon>
        <taxon>Metazoa</taxon>
        <taxon>Spiralia</taxon>
        <taxon>Lophotrochozoa</taxon>
        <taxon>Platyhelminthes</taxon>
        <taxon>Trematoda</taxon>
        <taxon>Digenea</taxon>
        <taxon>Plagiorchiida</taxon>
        <taxon>Troglotremata</taxon>
        <taxon>Troglotrematidae</taxon>
        <taxon>Paragonimus</taxon>
    </lineage>
</organism>
<keyword evidence="2" id="KW-0863">Zinc-finger</keyword>
<accession>A0A8T0DAA0</accession>
<dbReference type="AlphaFoldDB" id="A0A8T0DAA0"/>
<dbReference type="InterPro" id="IPR019786">
    <property type="entry name" value="Zinc_finger_PHD-type_CS"/>
</dbReference>
<feature type="domain" description="Zinc finger PHD-type" evidence="4">
    <location>
        <begin position="77"/>
        <end position="127"/>
    </location>
</feature>
<dbReference type="GO" id="GO:0008270">
    <property type="term" value="F:zinc ion binding"/>
    <property type="evidence" value="ECO:0007669"/>
    <property type="project" value="UniProtKB-KW"/>
</dbReference>
<evidence type="ECO:0000256" key="2">
    <source>
        <dbReference type="ARBA" id="ARBA00022771"/>
    </source>
</evidence>
<dbReference type="PROSITE" id="PS01359">
    <property type="entry name" value="ZF_PHD_1"/>
    <property type="match status" value="1"/>
</dbReference>
<keyword evidence="1" id="KW-0479">Metal-binding</keyword>
<dbReference type="SMART" id="SM00249">
    <property type="entry name" value="PHD"/>
    <property type="match status" value="1"/>
</dbReference>
<dbReference type="Proteomes" id="UP000699462">
    <property type="component" value="Unassembled WGS sequence"/>
</dbReference>
<dbReference type="Pfam" id="PF14569">
    <property type="entry name" value="zf-UDP"/>
    <property type="match status" value="1"/>
</dbReference>
<dbReference type="InterPro" id="IPR027934">
    <property type="entry name" value="CES_Znf_RING"/>
</dbReference>
<sequence>MPIIPSTCASVISTGRRKSALGSRVANDGLLQIEVIGDPLETARVRRVITGGVKQFKTKMRERIVRKMDLKPVNDDVCQICYLKEDPVDLDEDNVNWVQCSQCSRWFHRSCADYHQSDVDFTCLDCETIEQST</sequence>
<evidence type="ECO:0000256" key="3">
    <source>
        <dbReference type="ARBA" id="ARBA00022833"/>
    </source>
</evidence>
<dbReference type="EMBL" id="JTDF01007880">
    <property type="protein sequence ID" value="KAF8564785.1"/>
    <property type="molecule type" value="Genomic_DNA"/>
</dbReference>
<comment type="caution">
    <text evidence="5">The sequence shown here is derived from an EMBL/GenBank/DDBJ whole genome shotgun (WGS) entry which is preliminary data.</text>
</comment>
<dbReference type="SUPFAM" id="SSF57903">
    <property type="entry name" value="FYVE/PHD zinc finger"/>
    <property type="match status" value="1"/>
</dbReference>
<evidence type="ECO:0000313" key="5">
    <source>
        <dbReference type="EMBL" id="KAF8564785.1"/>
    </source>
</evidence>
<keyword evidence="6" id="KW-1185">Reference proteome</keyword>
<name>A0A8T0DAA0_9TREM</name>
<protein>
    <recommendedName>
        <fullName evidence="4">Zinc finger PHD-type domain-containing protein</fullName>
    </recommendedName>
</protein>
<dbReference type="InterPro" id="IPR011011">
    <property type="entry name" value="Znf_FYVE_PHD"/>
</dbReference>